<sequence length="41" mass="4563">MTIEILNAVIHGVKKQTNSSIAEPKYKPGCFNTSDPWQSKT</sequence>
<gene>
    <name evidence="1" type="ORF">LV35_03335</name>
</gene>
<protein>
    <submittedName>
        <fullName evidence="1">Uncharacterized protein</fullName>
    </submittedName>
</protein>
<organism evidence="1 2">
    <name type="scientific">Acinetobacter baumannii</name>
    <dbReference type="NCBI Taxonomy" id="470"/>
    <lineage>
        <taxon>Bacteria</taxon>
        <taxon>Pseudomonadati</taxon>
        <taxon>Pseudomonadota</taxon>
        <taxon>Gammaproteobacteria</taxon>
        <taxon>Moraxellales</taxon>
        <taxon>Moraxellaceae</taxon>
        <taxon>Acinetobacter</taxon>
        <taxon>Acinetobacter calcoaceticus/baumannii complex</taxon>
    </lineage>
</organism>
<dbReference type="AlphaFoldDB" id="A0AAJ0QUK5"/>
<dbReference type="EMBL" id="LRDT01000043">
    <property type="protein sequence ID" value="KZA12772.1"/>
    <property type="molecule type" value="Genomic_DNA"/>
</dbReference>
<comment type="caution">
    <text evidence="1">The sequence shown here is derived from an EMBL/GenBank/DDBJ whole genome shotgun (WGS) entry which is preliminary data.</text>
</comment>
<evidence type="ECO:0000313" key="1">
    <source>
        <dbReference type="EMBL" id="KZA12772.1"/>
    </source>
</evidence>
<accession>A0AAJ0QUK5</accession>
<name>A0AAJ0QUK5_ACIBA</name>
<dbReference type="Proteomes" id="UP000076296">
    <property type="component" value="Unassembled WGS sequence"/>
</dbReference>
<evidence type="ECO:0000313" key="2">
    <source>
        <dbReference type="Proteomes" id="UP000076296"/>
    </source>
</evidence>
<proteinExistence type="predicted"/>
<reference evidence="1 2" key="1">
    <citation type="submission" date="2016-01" db="EMBL/GenBank/DDBJ databases">
        <title>Draft sequences of Acinetobacter baumannii isolates from wounded military personnel.</title>
        <authorList>
            <person name="Arivett B.A."/>
            <person name="Fiester S.E."/>
            <person name="Ream D.C."/>
            <person name="Actis L.A."/>
        </authorList>
    </citation>
    <scope>NUCLEOTIDE SEQUENCE [LARGE SCALE GENOMIC DNA]</scope>
    <source>
        <strain evidence="1 2">AB2828</strain>
    </source>
</reference>